<dbReference type="EMBL" id="CAUYUJ010016848">
    <property type="protein sequence ID" value="CAK0869426.1"/>
    <property type="molecule type" value="Genomic_DNA"/>
</dbReference>
<evidence type="ECO:0000313" key="2">
    <source>
        <dbReference type="Proteomes" id="UP001189429"/>
    </source>
</evidence>
<proteinExistence type="predicted"/>
<name>A0ABN9VBX7_9DINO</name>
<evidence type="ECO:0000313" key="1">
    <source>
        <dbReference type="EMBL" id="CAK0869426.1"/>
    </source>
</evidence>
<keyword evidence="2" id="KW-1185">Reference proteome</keyword>
<comment type="caution">
    <text evidence="1">The sequence shown here is derived from an EMBL/GenBank/DDBJ whole genome shotgun (WGS) entry which is preliminary data.</text>
</comment>
<gene>
    <name evidence="1" type="ORF">PCOR1329_LOCUS55781</name>
</gene>
<dbReference type="Proteomes" id="UP001189429">
    <property type="component" value="Unassembled WGS sequence"/>
</dbReference>
<accession>A0ABN9VBX7</accession>
<protein>
    <submittedName>
        <fullName evidence="1">Uncharacterized protein</fullName>
    </submittedName>
</protein>
<sequence>MGSGALGVVSSARLHGAAPAAGSGRGASIHEAFRKGCADCSTNGITDQFTSDCTTSHADSSTDDCTHGGSDLFPGCVAVNYQVEGCSDDPRDMHGTEGLCLILGEKCDTGRAPLPLHCRPAGTSRHPRWIEAVPLANARVPKKSEQHTVGP</sequence>
<reference evidence="1" key="1">
    <citation type="submission" date="2023-10" db="EMBL/GenBank/DDBJ databases">
        <authorList>
            <person name="Chen Y."/>
            <person name="Shah S."/>
            <person name="Dougan E. K."/>
            <person name="Thang M."/>
            <person name="Chan C."/>
        </authorList>
    </citation>
    <scope>NUCLEOTIDE SEQUENCE [LARGE SCALE GENOMIC DNA]</scope>
</reference>
<organism evidence="1 2">
    <name type="scientific">Prorocentrum cordatum</name>
    <dbReference type="NCBI Taxonomy" id="2364126"/>
    <lineage>
        <taxon>Eukaryota</taxon>
        <taxon>Sar</taxon>
        <taxon>Alveolata</taxon>
        <taxon>Dinophyceae</taxon>
        <taxon>Prorocentrales</taxon>
        <taxon>Prorocentraceae</taxon>
        <taxon>Prorocentrum</taxon>
    </lineage>
</organism>
<feature type="non-terminal residue" evidence="1">
    <location>
        <position position="151"/>
    </location>
</feature>